<dbReference type="CDD" id="cd00085">
    <property type="entry name" value="HNHc"/>
    <property type="match status" value="1"/>
</dbReference>
<comment type="caution">
    <text evidence="3">The sequence shown here is derived from an EMBL/GenBank/DDBJ whole genome shotgun (WGS) entry which is preliminary data.</text>
</comment>
<proteinExistence type="predicted"/>
<gene>
    <name evidence="3" type="ORF">ATJ97_3096</name>
</gene>
<dbReference type="InterPro" id="IPR003615">
    <property type="entry name" value="HNH_nuc"/>
</dbReference>
<accession>A0A2A9EPM9</accession>
<dbReference type="EMBL" id="PDJI01000004">
    <property type="protein sequence ID" value="PFG40566.1"/>
    <property type="molecule type" value="Genomic_DNA"/>
</dbReference>
<dbReference type="Pfam" id="PF02720">
    <property type="entry name" value="DUF222"/>
    <property type="match status" value="1"/>
</dbReference>
<feature type="compositionally biased region" description="Low complexity" evidence="1">
    <location>
        <begin position="122"/>
        <end position="152"/>
    </location>
</feature>
<name>A0A2A9EPM9_9MICO</name>
<feature type="domain" description="DUF222" evidence="2">
    <location>
        <begin position="249"/>
        <end position="536"/>
    </location>
</feature>
<feature type="region of interest" description="Disordered" evidence="1">
    <location>
        <begin position="172"/>
        <end position="191"/>
    </location>
</feature>
<keyword evidence="4" id="KW-1185">Reference proteome</keyword>
<dbReference type="Proteomes" id="UP000222106">
    <property type="component" value="Unassembled WGS sequence"/>
</dbReference>
<feature type="region of interest" description="Disordered" evidence="1">
    <location>
        <begin position="62"/>
        <end position="152"/>
    </location>
</feature>
<dbReference type="AlphaFoldDB" id="A0A2A9EPM9"/>
<dbReference type="InterPro" id="IPR003870">
    <property type="entry name" value="DUF222"/>
</dbReference>
<organism evidence="3 4">
    <name type="scientific">Georgenia soli</name>
    <dbReference type="NCBI Taxonomy" id="638953"/>
    <lineage>
        <taxon>Bacteria</taxon>
        <taxon>Bacillati</taxon>
        <taxon>Actinomycetota</taxon>
        <taxon>Actinomycetes</taxon>
        <taxon>Micrococcales</taxon>
        <taxon>Bogoriellaceae</taxon>
        <taxon>Georgenia</taxon>
    </lineage>
</organism>
<protein>
    <submittedName>
        <fullName evidence="3">Uncharacterized protein DUF222</fullName>
    </submittedName>
</protein>
<sequence length="640" mass="65148">MVRDGVSGFGVQGAAGASGALVSDLERAFAEVVGGWVAAGVALYPPSSELVWEVGAPAGLAEDAPVTSGDDDSAGAILATAPDGGGSATAPDGGASATAPDGGASATGPHGGASAVDDEPAADVVSSSDVPLSSGSLLSPSRGGSSREGAAAADGAVSSLPWWAVVPTGAAPVPSSGPVPAPGDPGLAEALGRGLVDGEADAAGASALEALPGGPGLATALAALSPAQVGDATLIEGIAAFERLASWATAQQAVLVRELTDRHGTTGTAAKTAAAEIGARLGSTGTVGAMKVDLAAALDSFPEVADALTTGRIDSRKATVLTTREPGLTTGQQRRVVTGLLKDADRLSGPKLRNRLRAAALSVNPDAGVERRQREHAARKVTITPAPDAMAWITAYVRADHAHTIKTALRALADAAVDGDQSDERTREQVQADAFVDLFASVLDRGVDLAGHPLPSGRLARAGAQITVGAGTLLGLDHQAGYLAGYGPIPAELARELAQDATWRALLTDEHGHFKDLSTKAYRPGADLTRTVRARDVTCTFPGCNRPSVVCDLDHRIAYDPAIAHLVAQTSVCNLHPLCRRHHNLKTSKRWDVVREPDGTVIWTVARTGHRYRHTPDPPAGAPAAANRWADLFANTDPPF</sequence>
<evidence type="ECO:0000313" key="4">
    <source>
        <dbReference type="Proteomes" id="UP000222106"/>
    </source>
</evidence>
<reference evidence="3 4" key="1">
    <citation type="submission" date="2017-10" db="EMBL/GenBank/DDBJ databases">
        <title>Sequencing the genomes of 1000 actinobacteria strains.</title>
        <authorList>
            <person name="Klenk H.-P."/>
        </authorList>
    </citation>
    <scope>NUCLEOTIDE SEQUENCE [LARGE SCALE GENOMIC DNA]</scope>
    <source>
        <strain evidence="3 4">DSM 21838</strain>
    </source>
</reference>
<evidence type="ECO:0000256" key="1">
    <source>
        <dbReference type="SAM" id="MobiDB-lite"/>
    </source>
</evidence>
<evidence type="ECO:0000313" key="3">
    <source>
        <dbReference type="EMBL" id="PFG40566.1"/>
    </source>
</evidence>
<evidence type="ECO:0000259" key="2">
    <source>
        <dbReference type="Pfam" id="PF02720"/>
    </source>
</evidence>